<gene>
    <name evidence="1" type="ORF">SDC9_206335</name>
</gene>
<evidence type="ECO:0000313" key="1">
    <source>
        <dbReference type="EMBL" id="MPN58628.1"/>
    </source>
</evidence>
<reference evidence="1" key="1">
    <citation type="submission" date="2019-08" db="EMBL/GenBank/DDBJ databases">
        <authorList>
            <person name="Kucharzyk K."/>
            <person name="Murdoch R.W."/>
            <person name="Higgins S."/>
            <person name="Loffler F."/>
        </authorList>
    </citation>
    <scope>NUCLEOTIDE SEQUENCE</scope>
</reference>
<dbReference type="EMBL" id="VSSQ01131559">
    <property type="protein sequence ID" value="MPN58628.1"/>
    <property type="molecule type" value="Genomic_DNA"/>
</dbReference>
<name>A0A645J4R3_9ZZZZ</name>
<protein>
    <submittedName>
        <fullName evidence="1">Uncharacterized protein</fullName>
    </submittedName>
</protein>
<dbReference type="AlphaFoldDB" id="A0A645J4R3"/>
<organism evidence="1">
    <name type="scientific">bioreactor metagenome</name>
    <dbReference type="NCBI Taxonomy" id="1076179"/>
    <lineage>
        <taxon>unclassified sequences</taxon>
        <taxon>metagenomes</taxon>
        <taxon>ecological metagenomes</taxon>
    </lineage>
</organism>
<comment type="caution">
    <text evidence="1">The sequence shown here is derived from an EMBL/GenBank/DDBJ whole genome shotgun (WGS) entry which is preliminary data.</text>
</comment>
<accession>A0A645J4R3</accession>
<sequence>MDYDLDLLGVRERAVRGVQNLLQVYILHVAELHSAYFGQNIVIKLLLIHSNAFRRRIFRLNIYIHPFLGPALHGRLIAKRTGVKPGL</sequence>
<proteinExistence type="predicted"/>